<feature type="region of interest" description="Disordered" evidence="1">
    <location>
        <begin position="1"/>
        <end position="68"/>
    </location>
</feature>
<gene>
    <name evidence="2" type="ORF">GCM10009716_04270</name>
</gene>
<feature type="compositionally biased region" description="Basic and acidic residues" evidence="1">
    <location>
        <begin position="1"/>
        <end position="19"/>
    </location>
</feature>
<evidence type="ECO:0000313" key="3">
    <source>
        <dbReference type="Proteomes" id="UP001501303"/>
    </source>
</evidence>
<protein>
    <recommendedName>
        <fullName evidence="4">DUF2795 domain-containing protein</fullName>
    </recommendedName>
</protein>
<proteinExistence type="predicted"/>
<dbReference type="Pfam" id="PF11387">
    <property type="entry name" value="DUF2795"/>
    <property type="match status" value="1"/>
</dbReference>
<keyword evidence="3" id="KW-1185">Reference proteome</keyword>
<comment type="caution">
    <text evidence="2">The sequence shown here is derived from an EMBL/GenBank/DDBJ whole genome shotgun (WGS) entry which is preliminary data.</text>
</comment>
<accession>A0ABP5A244</accession>
<sequence length="131" mass="14606">MEDRGNSRLNARRDDEMKQELQGQLRGGGTTHAEEWREPEPSAEDDPDVGAGPVPPDASARREAADEEFRSDLARHLRRTAFPGHRDDLVNVLREENAPDGLLEAVRRLPGEETFGNVQEVVTALGRRPES</sequence>
<dbReference type="Proteomes" id="UP001501303">
    <property type="component" value="Unassembled WGS sequence"/>
</dbReference>
<dbReference type="EMBL" id="BAAAMJ010000004">
    <property type="protein sequence ID" value="GAA1897389.1"/>
    <property type="molecule type" value="Genomic_DNA"/>
</dbReference>
<reference evidence="3" key="1">
    <citation type="journal article" date="2019" name="Int. J. Syst. Evol. Microbiol.">
        <title>The Global Catalogue of Microorganisms (GCM) 10K type strain sequencing project: providing services to taxonomists for standard genome sequencing and annotation.</title>
        <authorList>
            <consortium name="The Broad Institute Genomics Platform"/>
            <consortium name="The Broad Institute Genome Sequencing Center for Infectious Disease"/>
            <person name="Wu L."/>
            <person name="Ma J."/>
        </authorList>
    </citation>
    <scope>NUCLEOTIDE SEQUENCE [LARGE SCALE GENOMIC DNA]</scope>
    <source>
        <strain evidence="3">JCM 13581</strain>
    </source>
</reference>
<feature type="compositionally biased region" description="Basic and acidic residues" evidence="1">
    <location>
        <begin position="59"/>
        <end position="68"/>
    </location>
</feature>
<name>A0ABP5A244_9ACTN</name>
<evidence type="ECO:0000313" key="2">
    <source>
        <dbReference type="EMBL" id="GAA1897389.1"/>
    </source>
</evidence>
<dbReference type="InterPro" id="IPR021527">
    <property type="entry name" value="DUF2795"/>
</dbReference>
<organism evidence="2 3">
    <name type="scientific">Streptomyces sodiiphilus</name>
    <dbReference type="NCBI Taxonomy" id="226217"/>
    <lineage>
        <taxon>Bacteria</taxon>
        <taxon>Bacillati</taxon>
        <taxon>Actinomycetota</taxon>
        <taxon>Actinomycetes</taxon>
        <taxon>Kitasatosporales</taxon>
        <taxon>Streptomycetaceae</taxon>
        <taxon>Streptomyces</taxon>
    </lineage>
</organism>
<dbReference type="RefSeq" id="WP_344258341.1">
    <property type="nucleotide sequence ID" value="NZ_BAAAMJ010000004.1"/>
</dbReference>
<evidence type="ECO:0008006" key="4">
    <source>
        <dbReference type="Google" id="ProtNLM"/>
    </source>
</evidence>
<evidence type="ECO:0000256" key="1">
    <source>
        <dbReference type="SAM" id="MobiDB-lite"/>
    </source>
</evidence>